<organism evidence="10 11">
    <name type="scientific">Stappia albiluteola</name>
    <dbReference type="NCBI Taxonomy" id="2758565"/>
    <lineage>
        <taxon>Bacteria</taxon>
        <taxon>Pseudomonadati</taxon>
        <taxon>Pseudomonadota</taxon>
        <taxon>Alphaproteobacteria</taxon>
        <taxon>Hyphomicrobiales</taxon>
        <taxon>Stappiaceae</taxon>
        <taxon>Stappia</taxon>
    </lineage>
</organism>
<dbReference type="Gene3D" id="2.70.70.10">
    <property type="entry name" value="Glucose Permease (Domain IIA)"/>
    <property type="match status" value="1"/>
</dbReference>
<protein>
    <submittedName>
        <fullName evidence="10">M23 family metallopeptidase</fullName>
    </submittedName>
</protein>
<dbReference type="InterPro" id="IPR011055">
    <property type="entry name" value="Dup_hybrid_motif"/>
</dbReference>
<gene>
    <name evidence="10" type="ORF">H2509_04995</name>
</gene>
<dbReference type="Pfam" id="PF01551">
    <property type="entry name" value="Peptidase_M23"/>
    <property type="match status" value="1"/>
</dbReference>
<dbReference type="GO" id="GO:0004222">
    <property type="term" value="F:metalloendopeptidase activity"/>
    <property type="evidence" value="ECO:0007669"/>
    <property type="project" value="TreeGrafter"/>
</dbReference>
<dbReference type="InterPro" id="IPR050570">
    <property type="entry name" value="Cell_wall_metabolism_enzyme"/>
</dbReference>
<dbReference type="InterPro" id="IPR016047">
    <property type="entry name" value="M23ase_b-sheet_dom"/>
</dbReference>
<keyword evidence="5" id="KW-0862">Zinc</keyword>
<dbReference type="FunFam" id="2.70.70.10:FF:000006">
    <property type="entry name" value="M23 family peptidase"/>
    <property type="match status" value="1"/>
</dbReference>
<keyword evidence="8" id="KW-0812">Transmembrane</keyword>
<evidence type="ECO:0000256" key="3">
    <source>
        <dbReference type="ARBA" id="ARBA00022723"/>
    </source>
</evidence>
<feature type="transmembrane region" description="Helical" evidence="8">
    <location>
        <begin position="36"/>
        <end position="61"/>
    </location>
</feature>
<keyword evidence="7" id="KW-0175">Coiled coil</keyword>
<keyword evidence="6" id="KW-0482">Metalloprotease</keyword>
<reference evidence="10 11" key="1">
    <citation type="submission" date="2020-07" db="EMBL/GenBank/DDBJ databases">
        <title>Stappia sp., F7233, whole genome shotgun sequencing project.</title>
        <authorList>
            <person name="Jiang S."/>
            <person name="Liu Z.W."/>
            <person name="Du Z.J."/>
        </authorList>
    </citation>
    <scope>NUCLEOTIDE SEQUENCE [LARGE SCALE GENOMIC DNA]</scope>
    <source>
        <strain evidence="10 11">F7233</strain>
    </source>
</reference>
<evidence type="ECO:0000313" key="10">
    <source>
        <dbReference type="EMBL" id="MBA5776481.1"/>
    </source>
</evidence>
<accession>A0A839AAP5</accession>
<evidence type="ECO:0000313" key="11">
    <source>
        <dbReference type="Proteomes" id="UP000541109"/>
    </source>
</evidence>
<dbReference type="RefSeq" id="WP_182162923.1">
    <property type="nucleotide sequence ID" value="NZ_JACFXV010000043.1"/>
</dbReference>
<comment type="caution">
    <text evidence="10">The sequence shown here is derived from an EMBL/GenBank/DDBJ whole genome shotgun (WGS) entry which is preliminary data.</text>
</comment>
<dbReference type="PANTHER" id="PTHR21666">
    <property type="entry name" value="PEPTIDASE-RELATED"/>
    <property type="match status" value="1"/>
</dbReference>
<evidence type="ECO:0000256" key="2">
    <source>
        <dbReference type="ARBA" id="ARBA00022670"/>
    </source>
</evidence>
<keyword evidence="8" id="KW-0472">Membrane</keyword>
<keyword evidence="2" id="KW-0645">Protease</keyword>
<dbReference type="PANTHER" id="PTHR21666:SF288">
    <property type="entry name" value="CELL DIVISION PROTEIN YTFB"/>
    <property type="match status" value="1"/>
</dbReference>
<dbReference type="GO" id="GO:0006508">
    <property type="term" value="P:proteolysis"/>
    <property type="evidence" value="ECO:0007669"/>
    <property type="project" value="UniProtKB-KW"/>
</dbReference>
<evidence type="ECO:0000256" key="1">
    <source>
        <dbReference type="ARBA" id="ARBA00001947"/>
    </source>
</evidence>
<keyword evidence="4" id="KW-0378">Hydrolase</keyword>
<evidence type="ECO:0000256" key="7">
    <source>
        <dbReference type="SAM" id="Coils"/>
    </source>
</evidence>
<feature type="domain" description="M23ase beta-sheet core" evidence="9">
    <location>
        <begin position="329"/>
        <end position="423"/>
    </location>
</feature>
<dbReference type="GO" id="GO:0046872">
    <property type="term" value="F:metal ion binding"/>
    <property type="evidence" value="ECO:0007669"/>
    <property type="project" value="UniProtKB-KW"/>
</dbReference>
<dbReference type="Proteomes" id="UP000541109">
    <property type="component" value="Unassembled WGS sequence"/>
</dbReference>
<dbReference type="AlphaFoldDB" id="A0A839AAP5"/>
<keyword evidence="8" id="KW-1133">Transmembrane helix</keyword>
<keyword evidence="11" id="KW-1185">Reference proteome</keyword>
<evidence type="ECO:0000256" key="5">
    <source>
        <dbReference type="ARBA" id="ARBA00022833"/>
    </source>
</evidence>
<evidence type="ECO:0000256" key="6">
    <source>
        <dbReference type="ARBA" id="ARBA00023049"/>
    </source>
</evidence>
<dbReference type="EMBL" id="JACFXV010000043">
    <property type="protein sequence ID" value="MBA5776481.1"/>
    <property type="molecule type" value="Genomic_DNA"/>
</dbReference>
<feature type="coiled-coil region" evidence="7">
    <location>
        <begin position="77"/>
        <end position="122"/>
    </location>
</feature>
<name>A0A839AAP5_9HYPH</name>
<evidence type="ECO:0000256" key="8">
    <source>
        <dbReference type="SAM" id="Phobius"/>
    </source>
</evidence>
<keyword evidence="3" id="KW-0479">Metal-binding</keyword>
<dbReference type="CDD" id="cd12797">
    <property type="entry name" value="M23_peptidase"/>
    <property type="match status" value="1"/>
</dbReference>
<proteinExistence type="predicted"/>
<feature type="coiled-coil region" evidence="7">
    <location>
        <begin position="274"/>
        <end position="301"/>
    </location>
</feature>
<sequence>MERSQASNREFGKRREPHRVTIARNGYVRSFTISPWAAGLVSGVGALFAIGYIGATAYLVLRDDLIRTSTEKQAALQLTYEDRIANLRAQIDRLTSRRVLDKKSIEEKVDDLIVRQRDLDERQARVSALLEMAAKSGIKLSLSGQVPGRKPEAPVLAAGDPSGQDDTGIGGTNEPIEIAPALGLRGTTSAPIVVPADKRASAAAEDRENLFVQVNETLNRMDDEAHLALDVIAVSAEQDIETIEQTAGSLGLRLAGKPASAESGTGGPFEAFDDDAFDSRLERAERALADLERVKEAARGIPLSRPIEGAKISSSFGPRLDPFLRRLAMHTGIDLRAPGGTKVHASAPGKVVSAGRNGGYGLMVEIEHPSGLTSRYAHMRKLLVSEGEEVDTGDVLGLVGSTGRSTGPHLHYEIRVNGEATDPRRFVQAGKELASILDY</sequence>
<dbReference type="SUPFAM" id="SSF51261">
    <property type="entry name" value="Duplicated hybrid motif"/>
    <property type="match status" value="1"/>
</dbReference>
<comment type="cofactor">
    <cofactor evidence="1">
        <name>Zn(2+)</name>
        <dbReference type="ChEBI" id="CHEBI:29105"/>
    </cofactor>
</comment>
<evidence type="ECO:0000256" key="4">
    <source>
        <dbReference type="ARBA" id="ARBA00022801"/>
    </source>
</evidence>
<evidence type="ECO:0000259" key="9">
    <source>
        <dbReference type="Pfam" id="PF01551"/>
    </source>
</evidence>